<accession>A0A1W0XEK2</accession>
<dbReference type="PANTHER" id="PTHR37456:SF6">
    <property type="entry name" value="COLLAGEN ALPHA-1(XXIII) CHAIN-LIKE ISOFORM X2"/>
    <property type="match status" value="1"/>
</dbReference>
<gene>
    <name evidence="2" type="ORF">BV898_00049</name>
</gene>
<name>A0A1W0XEK2_HYPEX</name>
<dbReference type="OrthoDB" id="10071882at2759"/>
<evidence type="ECO:0000313" key="3">
    <source>
        <dbReference type="Proteomes" id="UP000192578"/>
    </source>
</evidence>
<keyword evidence="3" id="KW-1185">Reference proteome</keyword>
<dbReference type="Pfam" id="PF01391">
    <property type="entry name" value="Collagen"/>
    <property type="match status" value="1"/>
</dbReference>
<comment type="caution">
    <text evidence="2">The sequence shown here is derived from an EMBL/GenBank/DDBJ whole genome shotgun (WGS) entry which is preliminary data.</text>
</comment>
<dbReference type="InterPro" id="IPR050938">
    <property type="entry name" value="Collagen_Structural_Proteins"/>
</dbReference>
<dbReference type="InterPro" id="IPR008160">
    <property type="entry name" value="Collagen"/>
</dbReference>
<reference evidence="3" key="1">
    <citation type="submission" date="2017-01" db="EMBL/GenBank/DDBJ databases">
        <title>Comparative genomics of anhydrobiosis in the tardigrade Hypsibius dujardini.</title>
        <authorList>
            <person name="Yoshida Y."/>
            <person name="Koutsovoulos G."/>
            <person name="Laetsch D."/>
            <person name="Stevens L."/>
            <person name="Kumar S."/>
            <person name="Horikawa D."/>
            <person name="Ishino K."/>
            <person name="Komine S."/>
            <person name="Tomita M."/>
            <person name="Blaxter M."/>
            <person name="Arakawa K."/>
        </authorList>
    </citation>
    <scope>NUCLEOTIDE SEQUENCE [LARGE SCALE GENOMIC DNA]</scope>
    <source>
        <strain evidence="3">Z151</strain>
    </source>
</reference>
<proteinExistence type="predicted"/>
<protein>
    <submittedName>
        <fullName evidence="2">Uncharacterized protein</fullName>
    </submittedName>
</protein>
<evidence type="ECO:0000313" key="2">
    <source>
        <dbReference type="EMBL" id="OQV25906.1"/>
    </source>
</evidence>
<organism evidence="2 3">
    <name type="scientific">Hypsibius exemplaris</name>
    <name type="common">Freshwater tardigrade</name>
    <dbReference type="NCBI Taxonomy" id="2072580"/>
    <lineage>
        <taxon>Eukaryota</taxon>
        <taxon>Metazoa</taxon>
        <taxon>Ecdysozoa</taxon>
        <taxon>Tardigrada</taxon>
        <taxon>Eutardigrada</taxon>
        <taxon>Parachela</taxon>
        <taxon>Hypsibioidea</taxon>
        <taxon>Hypsibiidae</taxon>
        <taxon>Hypsibius</taxon>
    </lineage>
</organism>
<dbReference type="AlphaFoldDB" id="A0A1W0XEK2"/>
<sequence>MTVARRLMAAGGDGGLQPATDREIIMQTIRPIHLQLQLQPIISTRNFYNLNLQSDRRKVKSSMEPSRTLLSLLLIAAFFLLPATTDAQRVCEGCAQPQQCKCYGSKGETGAFGLVGLQGPPGAPGYSGLEGPPGINGEMGERGDLGSLGAKGQRGNSGNSGVQGPPGMDGLLGLDGPRGQPGIDGCNGTSGPVGLEGADGLDGQDGLQGIMGPRGRPGAPGLPGLPGPKGYKGETGEGGINSFGLKGDSGNPGIPGRDGAPGGAGRDGLKGQKGEDRLDLRVGQVFQVCLESDALESLGKRVMLVLLVHPVVAVVPSLEWQSSLPTKSKDPPVLSVIRVIEVTPVHPGELVILVATGSRAFLAEREKRAPWEMPVHLEKWERMVRPVRLAGRESEAATVFLDLMALKAPKVHKVLLETLVEKVLLEMRVLLAGQRMTSAEALQVHKVLLDLRV</sequence>
<feature type="compositionally biased region" description="Low complexity" evidence="1">
    <location>
        <begin position="204"/>
        <end position="219"/>
    </location>
</feature>
<feature type="region of interest" description="Disordered" evidence="1">
    <location>
        <begin position="132"/>
        <end position="273"/>
    </location>
</feature>
<evidence type="ECO:0000256" key="1">
    <source>
        <dbReference type="SAM" id="MobiDB-lite"/>
    </source>
</evidence>
<dbReference type="EMBL" id="MTYJ01000001">
    <property type="protein sequence ID" value="OQV25906.1"/>
    <property type="molecule type" value="Genomic_DNA"/>
</dbReference>
<dbReference type="PANTHER" id="PTHR37456">
    <property type="entry name" value="SI:CH211-266K2.1"/>
    <property type="match status" value="1"/>
</dbReference>
<dbReference type="Proteomes" id="UP000192578">
    <property type="component" value="Unassembled WGS sequence"/>
</dbReference>
<feature type="compositionally biased region" description="Low complexity" evidence="1">
    <location>
        <begin position="163"/>
        <end position="181"/>
    </location>
</feature>